<evidence type="ECO:0000256" key="1">
    <source>
        <dbReference type="SAM" id="MobiDB-lite"/>
    </source>
</evidence>
<comment type="caution">
    <text evidence="2">The sequence shown here is derived from an EMBL/GenBank/DDBJ whole genome shotgun (WGS) entry which is preliminary data.</text>
</comment>
<reference evidence="3 4" key="3">
    <citation type="journal article" date="2020" name="BMC Genomics">
        <title>Intraspecific diversification of the crop wild relative Brassica cretica Lam. using demographic model selection.</title>
        <authorList>
            <person name="Kioukis A."/>
            <person name="Michalopoulou V.A."/>
            <person name="Briers L."/>
            <person name="Pirintsos S."/>
            <person name="Studholme D.J."/>
            <person name="Pavlidis P."/>
            <person name="Sarris P.F."/>
        </authorList>
    </citation>
    <scope>NUCLEOTIDE SEQUENCE [LARGE SCALE GENOMIC DNA]</scope>
    <source>
        <strain evidence="4">cv. PFS-1207/04</strain>
        <strain evidence="3">PFS-1207/04</strain>
    </source>
</reference>
<dbReference type="EMBL" id="QGKV02001556">
    <property type="protein sequence ID" value="KAF3517449.1"/>
    <property type="molecule type" value="Genomic_DNA"/>
</dbReference>
<reference evidence="2" key="1">
    <citation type="submission" date="2019-12" db="EMBL/GenBank/DDBJ databases">
        <title>Genome sequencing and annotation of Brassica cretica.</title>
        <authorList>
            <person name="Studholme D.J."/>
            <person name="Sarris P.F."/>
        </authorList>
    </citation>
    <scope>NUCLEOTIDE SEQUENCE</scope>
    <source>
        <strain evidence="2">PFS-102/07</strain>
        <tissue evidence="2">Leaf</tissue>
    </source>
</reference>
<evidence type="ECO:0000313" key="2">
    <source>
        <dbReference type="EMBL" id="KAF2593620.1"/>
    </source>
</evidence>
<reference evidence="3" key="2">
    <citation type="submission" date="2019-12" db="EMBL/GenBank/DDBJ databases">
        <authorList>
            <person name="Studholme D.J."/>
            <person name="Sarris P."/>
        </authorList>
    </citation>
    <scope>NUCLEOTIDE SEQUENCE</scope>
    <source>
        <strain evidence="3">PFS-1207/04</strain>
        <tissue evidence="3">Leaf</tissue>
    </source>
</reference>
<feature type="region of interest" description="Disordered" evidence="1">
    <location>
        <begin position="266"/>
        <end position="306"/>
    </location>
</feature>
<name>A0A3N6RWD5_BRACR</name>
<dbReference type="Proteomes" id="UP000266723">
    <property type="component" value="Unassembled WGS sequence"/>
</dbReference>
<evidence type="ECO:0000313" key="4">
    <source>
        <dbReference type="Proteomes" id="UP000266723"/>
    </source>
</evidence>
<keyword evidence="4" id="KW-1185">Reference proteome</keyword>
<dbReference type="AlphaFoldDB" id="A0A3N6RWD5"/>
<evidence type="ECO:0000313" key="3">
    <source>
        <dbReference type="EMBL" id="KAF3517449.1"/>
    </source>
</evidence>
<organism evidence="2">
    <name type="scientific">Brassica cretica</name>
    <name type="common">Mustard</name>
    <dbReference type="NCBI Taxonomy" id="69181"/>
    <lineage>
        <taxon>Eukaryota</taxon>
        <taxon>Viridiplantae</taxon>
        <taxon>Streptophyta</taxon>
        <taxon>Embryophyta</taxon>
        <taxon>Tracheophyta</taxon>
        <taxon>Spermatophyta</taxon>
        <taxon>Magnoliopsida</taxon>
        <taxon>eudicotyledons</taxon>
        <taxon>Gunneridae</taxon>
        <taxon>Pentapetalae</taxon>
        <taxon>rosids</taxon>
        <taxon>malvids</taxon>
        <taxon>Brassicales</taxon>
        <taxon>Brassicaceae</taxon>
        <taxon>Brassiceae</taxon>
        <taxon>Brassica</taxon>
    </lineage>
</organism>
<accession>A0A3N6RWD5</accession>
<protein>
    <submittedName>
        <fullName evidence="2">Uncharacterized protein</fullName>
    </submittedName>
</protein>
<gene>
    <name evidence="3" type="ORF">DY000_02060118</name>
    <name evidence="2" type="ORF">F2Q70_00043224</name>
</gene>
<proteinExistence type="predicted"/>
<sequence length="306" mass="35637">MSQEQMNFLRVSHIRNLSTCKDMMKQINTEQKLLGKEHVSAIHSTQPTACRSTTNLQHRSTSVQNHHPLDPYGYARGIDGHALQISRDDIADILQTANGEDNLVMQQRTSPAHQQRVTNKFYDTACGIDIRFKQKYRHPTRPSIDVDVPSLIDRRPEFGKRAYDRYGTRRFHSKEKDEYGVYRDDQRYARDVDGHIIHVSKDDIRKLLERASRDEHSYICLPEHAISFTQTKLMKLDGVYYPLNDSISWFTTCMEEMRQDIARIQTQRPAEETAPASIDSHHTTSIYDDPQHSHPMKFQPDFHTRA</sequence>
<dbReference type="EMBL" id="QGKY02000164">
    <property type="protein sequence ID" value="KAF2593620.1"/>
    <property type="molecule type" value="Genomic_DNA"/>
</dbReference>